<evidence type="ECO:0000256" key="1">
    <source>
        <dbReference type="SAM" id="SignalP"/>
    </source>
</evidence>
<evidence type="ECO:0000313" key="3">
    <source>
        <dbReference type="EMBL" id="WEK38828.1"/>
    </source>
</evidence>
<evidence type="ECO:0000313" key="4">
    <source>
        <dbReference type="Proteomes" id="UP001213664"/>
    </source>
</evidence>
<gene>
    <name evidence="3" type="ORF">P0Y50_09730</name>
</gene>
<dbReference type="PROSITE" id="PS51257">
    <property type="entry name" value="PROKAR_LIPOPROTEIN"/>
    <property type="match status" value="1"/>
</dbReference>
<dbReference type="AlphaFoldDB" id="A0AAJ5WYD6"/>
<organism evidence="3 4">
    <name type="scientific">Candidatus Brevundimonas colombiensis</name>
    <dbReference type="NCBI Taxonomy" id="3121376"/>
    <lineage>
        <taxon>Bacteria</taxon>
        <taxon>Pseudomonadati</taxon>
        <taxon>Pseudomonadota</taxon>
        <taxon>Alphaproteobacteria</taxon>
        <taxon>Caulobacterales</taxon>
        <taxon>Caulobacteraceae</taxon>
        <taxon>Brevundimonas</taxon>
    </lineage>
</organism>
<dbReference type="Proteomes" id="UP001213664">
    <property type="component" value="Chromosome"/>
</dbReference>
<name>A0AAJ5WYD6_9CAUL</name>
<feature type="chain" id="PRO_5042528333" evidence="1">
    <location>
        <begin position="20"/>
        <end position="137"/>
    </location>
</feature>
<protein>
    <submittedName>
        <fullName evidence="3">PRC-barrel domain-containing protein</fullName>
    </submittedName>
</protein>
<dbReference type="SUPFAM" id="SSF50346">
    <property type="entry name" value="PRC-barrel domain"/>
    <property type="match status" value="1"/>
</dbReference>
<dbReference type="Gene3D" id="2.30.30.240">
    <property type="entry name" value="PRC-barrel domain"/>
    <property type="match status" value="1"/>
</dbReference>
<dbReference type="InterPro" id="IPR027275">
    <property type="entry name" value="PRC-brl_dom"/>
</dbReference>
<dbReference type="Pfam" id="PF05239">
    <property type="entry name" value="PRC"/>
    <property type="match status" value="1"/>
</dbReference>
<keyword evidence="1" id="KW-0732">Signal</keyword>
<proteinExistence type="predicted"/>
<sequence length="137" mass="14126">MTRMLALGAALLMTVTVAACSDRDDDALQAPASPPDRQADVAATDAAVAFGMTRDQLEDADVVSRANADLGDVETLVLDASGALTHLVVQLNGPGGMKVLVPVADLAPIDRNGDKDLVTDLTPGQLQALPAWTPPAR</sequence>
<feature type="signal peptide" evidence="1">
    <location>
        <begin position="1"/>
        <end position="19"/>
    </location>
</feature>
<feature type="domain" description="PRC-barrel" evidence="2">
    <location>
        <begin position="55"/>
        <end position="125"/>
    </location>
</feature>
<evidence type="ECO:0000259" key="2">
    <source>
        <dbReference type="Pfam" id="PF05239"/>
    </source>
</evidence>
<dbReference type="EMBL" id="CP119326">
    <property type="protein sequence ID" value="WEK38828.1"/>
    <property type="molecule type" value="Genomic_DNA"/>
</dbReference>
<dbReference type="InterPro" id="IPR011033">
    <property type="entry name" value="PRC_barrel-like_sf"/>
</dbReference>
<reference evidence="3" key="1">
    <citation type="submission" date="2023-03" db="EMBL/GenBank/DDBJ databases">
        <title>Andean soil-derived lignocellulolytic bacterial consortium as a source of novel taxa and putative plastic-active enzymes.</title>
        <authorList>
            <person name="Diaz-Garcia L."/>
            <person name="Chuvochina M."/>
            <person name="Feuerriegel G."/>
            <person name="Bunk B."/>
            <person name="Sproer C."/>
            <person name="Streit W.R."/>
            <person name="Rodriguez L.M."/>
            <person name="Overmann J."/>
            <person name="Jimenez D.J."/>
        </authorList>
    </citation>
    <scope>NUCLEOTIDE SEQUENCE</scope>
    <source>
        <strain evidence="3">MAG 833</strain>
    </source>
</reference>
<accession>A0AAJ5WYD6</accession>